<accession>A0A1R0H014</accession>
<dbReference type="STRING" id="133383.A0A1R0H014"/>
<dbReference type="EMBL" id="LSSL01001503">
    <property type="protein sequence ID" value="OLY82475.1"/>
    <property type="molecule type" value="Genomic_DNA"/>
</dbReference>
<keyword evidence="5" id="KW-0067">ATP-binding</keyword>
<gene>
    <name evidence="9" type="ORF">AYI68_g3405</name>
</gene>
<dbReference type="InterPro" id="IPR049730">
    <property type="entry name" value="SNF2/RAD54-like_C"/>
</dbReference>
<dbReference type="GO" id="GO:0004386">
    <property type="term" value="F:helicase activity"/>
    <property type="evidence" value="ECO:0007669"/>
    <property type="project" value="UniProtKB-KW"/>
</dbReference>
<evidence type="ECO:0000313" key="9">
    <source>
        <dbReference type="EMBL" id="OLY82475.1"/>
    </source>
</evidence>
<dbReference type="CDD" id="cd18793">
    <property type="entry name" value="SF2_C_SNF"/>
    <property type="match status" value="1"/>
</dbReference>
<dbReference type="GO" id="GO:0005634">
    <property type="term" value="C:nucleus"/>
    <property type="evidence" value="ECO:0007669"/>
    <property type="project" value="TreeGrafter"/>
</dbReference>
<dbReference type="FunFam" id="3.40.50.10810:FF:000010">
    <property type="entry name" value="DNA repair and recombination protein RAD54-like"/>
    <property type="match status" value="1"/>
</dbReference>
<evidence type="ECO:0000256" key="6">
    <source>
        <dbReference type="SAM" id="MobiDB-lite"/>
    </source>
</evidence>
<comment type="caution">
    <text evidence="9">The sequence shown here is derived from an EMBL/GenBank/DDBJ whole genome shotgun (WGS) entry which is preliminary data.</text>
</comment>
<dbReference type="GO" id="GO:0015616">
    <property type="term" value="F:DNA translocase activity"/>
    <property type="evidence" value="ECO:0007669"/>
    <property type="project" value="TreeGrafter"/>
</dbReference>
<dbReference type="InterPro" id="IPR014001">
    <property type="entry name" value="Helicase_ATP-bd"/>
</dbReference>
<evidence type="ECO:0000256" key="5">
    <source>
        <dbReference type="ARBA" id="ARBA00022840"/>
    </source>
</evidence>
<dbReference type="AlphaFoldDB" id="A0A1R0H014"/>
<dbReference type="Proteomes" id="UP000187455">
    <property type="component" value="Unassembled WGS sequence"/>
</dbReference>
<dbReference type="SMART" id="SM00490">
    <property type="entry name" value="HELICc"/>
    <property type="match status" value="1"/>
</dbReference>
<dbReference type="GO" id="GO:0005524">
    <property type="term" value="F:ATP binding"/>
    <property type="evidence" value="ECO:0007669"/>
    <property type="project" value="UniProtKB-KW"/>
</dbReference>
<dbReference type="Pfam" id="PF00271">
    <property type="entry name" value="Helicase_C"/>
    <property type="match status" value="1"/>
</dbReference>
<protein>
    <submittedName>
        <fullName evidence="9">DNA repair protein rhp54</fullName>
    </submittedName>
</protein>
<organism evidence="9 10">
    <name type="scientific">Smittium mucronatum</name>
    <dbReference type="NCBI Taxonomy" id="133383"/>
    <lineage>
        <taxon>Eukaryota</taxon>
        <taxon>Fungi</taxon>
        <taxon>Fungi incertae sedis</taxon>
        <taxon>Zoopagomycota</taxon>
        <taxon>Kickxellomycotina</taxon>
        <taxon>Harpellomycetes</taxon>
        <taxon>Harpellales</taxon>
        <taxon>Legeriomycetaceae</taxon>
        <taxon>Smittium</taxon>
    </lineage>
</organism>
<dbReference type="PANTHER" id="PTHR45629">
    <property type="entry name" value="SNF2/RAD54 FAMILY MEMBER"/>
    <property type="match status" value="1"/>
</dbReference>
<evidence type="ECO:0000313" key="10">
    <source>
        <dbReference type="Proteomes" id="UP000187455"/>
    </source>
</evidence>
<feature type="domain" description="Helicase ATP-binding" evidence="7">
    <location>
        <begin position="243"/>
        <end position="421"/>
    </location>
</feature>
<dbReference type="PROSITE" id="PS51192">
    <property type="entry name" value="HELICASE_ATP_BIND_1"/>
    <property type="match status" value="1"/>
</dbReference>
<dbReference type="OrthoDB" id="413460at2759"/>
<sequence>MLKTQESQPDSTSLVYKNGSINKPFRSPMISRGTNGNSSQNFKARACKSIQKYPIQVKKIPPVCLGVKRPRIEGLEILEDEEKNEANGDSSQSDLSVIKSIPAFGVQKKLFSAFRSPMKISNQSQDSISSHQSIEQPQASMGIYKGSGAKLGIRRFNQQNLGPRHDPDAEDAIVLYKPEEDQEYLDSIKNEIPQKKTLASILDKNSGNSQKKRVAVVVDPLLGRKLRPHQIEGVKFLYDCVTGRKVEGAQGCIMADEMGLGKTLQCIALLWTLIKQSYEPGKPTIDKCIIVCPSSLVKNWESELVKWLGSIRISPLACDNKGSKEKVEKDLKNFVVSKGRMNMKPVLIISYETLRMYTPILKKGNYGLLLCDEGHRLKNGNSQTFIALTSLPVKRRVILTGTPVQNDLTEYFSLLNFANPGLLGETSEFRKNFEIPILRGRDSEATDKEKSISDQKLAELALIANKVIIRRTNDLLSKYLPIKYEHVVFCPLSDLQTDLYESYIKGKSVRKILNDEKGGSASGGDTSLQAITILKKLCNHPSLLKLPNDIEKSENIIPQEYYEATLKGETSGNKRRSTIPDYGGGRNSAFHPKWSGKMSLLDRMLLKLSKMPEKDKVVLISNYTQTLDLFEELCRARGFGYLRLDGSLSIPKRMQLVDTFNNPNGGHMVFLLSSKAGGCGLNLIGANRLVLFDPDWNPASDQQALARVWRDGQKKTCFIYRFVSTGSIEEKIFQRQSHKLSISSCVVDERESVERHFSREHMKELFKSRLRGLTECETHESFKCKRCINGRQFMRAPEPMDYGDSGSWDHFSKADISKAHDMLLKSCAGEDVSFVFQYKSH</sequence>
<dbReference type="Pfam" id="PF00176">
    <property type="entry name" value="SNF2-rel_dom"/>
    <property type="match status" value="1"/>
</dbReference>
<keyword evidence="10" id="KW-1185">Reference proteome</keyword>
<evidence type="ECO:0000259" key="8">
    <source>
        <dbReference type="PROSITE" id="PS51194"/>
    </source>
</evidence>
<dbReference type="PROSITE" id="PS51194">
    <property type="entry name" value="HELICASE_CTER"/>
    <property type="match status" value="1"/>
</dbReference>
<reference evidence="9 10" key="1">
    <citation type="journal article" date="2016" name="Mol. Biol. Evol.">
        <title>Genome-Wide Survey of Gut Fungi (Harpellales) Reveals the First Horizontally Transferred Ubiquitin Gene from a Mosquito Host.</title>
        <authorList>
            <person name="Wang Y."/>
            <person name="White M.M."/>
            <person name="Kvist S."/>
            <person name="Moncalvo J.M."/>
        </authorList>
    </citation>
    <scope>NUCLEOTIDE SEQUENCE [LARGE SCALE GENOMIC DNA]</scope>
    <source>
        <strain evidence="9 10">ALG-7-W6</strain>
    </source>
</reference>
<feature type="compositionally biased region" description="Polar residues" evidence="6">
    <location>
        <begin position="1"/>
        <end position="21"/>
    </location>
</feature>
<keyword evidence="4" id="KW-0347">Helicase</keyword>
<dbReference type="InterPro" id="IPR001650">
    <property type="entry name" value="Helicase_C-like"/>
</dbReference>
<evidence type="ECO:0000256" key="3">
    <source>
        <dbReference type="ARBA" id="ARBA00022801"/>
    </source>
</evidence>
<evidence type="ECO:0000259" key="7">
    <source>
        <dbReference type="PROSITE" id="PS51192"/>
    </source>
</evidence>
<dbReference type="GO" id="GO:0016787">
    <property type="term" value="F:hydrolase activity"/>
    <property type="evidence" value="ECO:0007669"/>
    <property type="project" value="UniProtKB-KW"/>
</dbReference>
<keyword evidence="3" id="KW-0378">Hydrolase</keyword>
<evidence type="ECO:0000256" key="1">
    <source>
        <dbReference type="ARBA" id="ARBA00022553"/>
    </source>
</evidence>
<evidence type="ECO:0000256" key="2">
    <source>
        <dbReference type="ARBA" id="ARBA00022741"/>
    </source>
</evidence>
<dbReference type="Gene3D" id="1.20.120.850">
    <property type="entry name" value="SWI2/SNF2 ATPases, N-terminal domain"/>
    <property type="match status" value="1"/>
</dbReference>
<dbReference type="GO" id="GO:0007131">
    <property type="term" value="P:reciprocal meiotic recombination"/>
    <property type="evidence" value="ECO:0007669"/>
    <property type="project" value="TreeGrafter"/>
</dbReference>
<evidence type="ECO:0000256" key="4">
    <source>
        <dbReference type="ARBA" id="ARBA00022806"/>
    </source>
</evidence>
<dbReference type="InterPro" id="IPR038718">
    <property type="entry name" value="SNF2-like_sf"/>
</dbReference>
<keyword evidence="1" id="KW-0597">Phosphoprotein</keyword>
<dbReference type="Gene3D" id="3.40.50.300">
    <property type="entry name" value="P-loop containing nucleotide triphosphate hydrolases"/>
    <property type="match status" value="1"/>
</dbReference>
<keyword evidence="2" id="KW-0547">Nucleotide-binding</keyword>
<dbReference type="Gene3D" id="3.40.50.10810">
    <property type="entry name" value="Tandem AAA-ATPase domain"/>
    <property type="match status" value="1"/>
</dbReference>
<dbReference type="GO" id="GO:0045003">
    <property type="term" value="P:double-strand break repair via synthesis-dependent strand annealing"/>
    <property type="evidence" value="ECO:0007669"/>
    <property type="project" value="TreeGrafter"/>
</dbReference>
<dbReference type="InterPro" id="IPR050496">
    <property type="entry name" value="SNF2_RAD54_helicase_repair"/>
</dbReference>
<dbReference type="SUPFAM" id="SSF52540">
    <property type="entry name" value="P-loop containing nucleoside triphosphate hydrolases"/>
    <property type="match status" value="2"/>
</dbReference>
<dbReference type="InterPro" id="IPR000330">
    <property type="entry name" value="SNF2_N"/>
</dbReference>
<dbReference type="FunFam" id="3.40.50.300:FF:000332">
    <property type="entry name" value="DNA repair and recombination protein RAD54-like"/>
    <property type="match status" value="1"/>
</dbReference>
<dbReference type="SMART" id="SM00487">
    <property type="entry name" value="DEXDc"/>
    <property type="match status" value="1"/>
</dbReference>
<feature type="region of interest" description="Disordered" evidence="6">
    <location>
        <begin position="1"/>
        <end position="40"/>
    </location>
</feature>
<proteinExistence type="predicted"/>
<dbReference type="PANTHER" id="PTHR45629:SF7">
    <property type="entry name" value="DNA EXCISION REPAIR PROTEIN ERCC-6-RELATED"/>
    <property type="match status" value="1"/>
</dbReference>
<feature type="domain" description="Helicase C-terminal" evidence="8">
    <location>
        <begin position="600"/>
        <end position="754"/>
    </location>
</feature>
<name>A0A1R0H014_9FUNG</name>
<dbReference type="InterPro" id="IPR027417">
    <property type="entry name" value="P-loop_NTPase"/>
</dbReference>